<evidence type="ECO:0000256" key="3">
    <source>
        <dbReference type="ARBA" id="ARBA00006829"/>
    </source>
</evidence>
<keyword evidence="5" id="KW-0808">Transferase</keyword>
<evidence type="ECO:0000256" key="4">
    <source>
        <dbReference type="ARBA" id="ARBA00022448"/>
    </source>
</evidence>
<dbReference type="GO" id="GO:0042910">
    <property type="term" value="F:xenobiotic transmembrane transporter activity"/>
    <property type="evidence" value="ECO:0007669"/>
    <property type="project" value="InterPro"/>
</dbReference>
<dbReference type="EMBL" id="CP012526">
    <property type="protein sequence ID" value="ALC45474.1"/>
    <property type="molecule type" value="Genomic_DNA"/>
</dbReference>
<dbReference type="Gene3D" id="1.20.1250.20">
    <property type="entry name" value="MFS general substrate transporter like domains"/>
    <property type="match status" value="1"/>
</dbReference>
<proteinExistence type="inferred from homology"/>
<keyword evidence="8" id="KW-0530">Neurotransmitter biosynthesis</keyword>
<dbReference type="PROSITE" id="PS00440">
    <property type="entry name" value="ACYLTRANSF_C_2"/>
    <property type="match status" value="1"/>
</dbReference>
<evidence type="ECO:0000256" key="10">
    <source>
        <dbReference type="ARBA" id="ARBA00023136"/>
    </source>
</evidence>
<keyword evidence="7" id="KW-0532">Neurotransmitter transport</keyword>
<dbReference type="FunFam" id="3.30.559.70:FF:000011">
    <property type="entry name" value="Choline O-acetyltransferase"/>
    <property type="match status" value="1"/>
</dbReference>
<dbReference type="PANTHER" id="PTHR22589:SF14">
    <property type="entry name" value="CHOLINE O-ACETYLTRANSFERASE"/>
    <property type="match status" value="1"/>
</dbReference>
<dbReference type="FunFam" id="1.20.1250.20:FF:000109">
    <property type="entry name" value="Putative vesicular acetylcholine transporter"/>
    <property type="match status" value="1"/>
</dbReference>
<keyword evidence="10 17" id="KW-0472">Membrane</keyword>
<dbReference type="GO" id="GO:0007274">
    <property type="term" value="P:neuromuscular synaptic transmission"/>
    <property type="evidence" value="ECO:0007669"/>
    <property type="project" value="TreeGrafter"/>
</dbReference>
<organism evidence="19 20">
    <name type="scientific">Drosophila busckii</name>
    <name type="common">Fruit fly</name>
    <dbReference type="NCBI Taxonomy" id="30019"/>
    <lineage>
        <taxon>Eukaryota</taxon>
        <taxon>Metazoa</taxon>
        <taxon>Ecdysozoa</taxon>
        <taxon>Arthropoda</taxon>
        <taxon>Hexapoda</taxon>
        <taxon>Insecta</taxon>
        <taxon>Pterygota</taxon>
        <taxon>Neoptera</taxon>
        <taxon>Endopterygota</taxon>
        <taxon>Diptera</taxon>
        <taxon>Brachycera</taxon>
        <taxon>Muscomorpha</taxon>
        <taxon>Ephydroidea</taxon>
        <taxon>Drosophilidae</taxon>
        <taxon>Drosophila</taxon>
    </lineage>
</organism>
<feature type="domain" description="Major facilitator superfamily (MFS) profile" evidence="18">
    <location>
        <begin position="19"/>
        <end position="435"/>
    </location>
</feature>
<comment type="subcellular location">
    <subcellularLocation>
        <location evidence="1">Membrane</location>
        <topology evidence="1">Multi-pass membrane protein</topology>
    </subcellularLocation>
</comment>
<dbReference type="GO" id="GO:0045202">
    <property type="term" value="C:synapse"/>
    <property type="evidence" value="ECO:0007669"/>
    <property type="project" value="GOC"/>
</dbReference>
<comment type="similarity">
    <text evidence="2">Belongs to the carnitine/choline acetyltransferase family.</text>
</comment>
<feature type="transmembrane region" description="Helical" evidence="17">
    <location>
        <begin position="171"/>
        <end position="189"/>
    </location>
</feature>
<gene>
    <name evidence="19" type="ORF">Dbus_chr3Rg224</name>
</gene>
<dbReference type="GO" id="GO:0006836">
    <property type="term" value="P:neurotransmitter transport"/>
    <property type="evidence" value="ECO:0007669"/>
    <property type="project" value="UniProtKB-KW"/>
</dbReference>
<dbReference type="InterPro" id="IPR042231">
    <property type="entry name" value="Cho/carn_acyl_trans_2"/>
</dbReference>
<evidence type="ECO:0000256" key="15">
    <source>
        <dbReference type="PIRSR" id="PIRSR600542-1"/>
    </source>
</evidence>
<comment type="similarity">
    <text evidence="3">Belongs to the major facilitator superfamily. Vesicular transporter family.</text>
</comment>
<feature type="transmembrane region" description="Helical" evidence="17">
    <location>
        <begin position="317"/>
        <end position="335"/>
    </location>
</feature>
<sequence>VKDIVWEKIQEPVNQRRLILVIVSIALLLDNMLYMVIVPIIPDYLREIGSFDDGPTPPPLRDNVTGRIIHVPHDHHGQDSATGILFASKAIVQLMVNPFSGGLIDKIGYDIPMMIGLTIMFFSTAVFACGSSYSVLFFARSLQGAGSAFADTSGLAMIADRFTEENERSQALGIALAFISFGCLVAPPFGGALYQFAGKEVPFLILALVCLIDGLMLLLVMKPVKEQLRQSKEVQQETIPIWRLLMDPYIAVCAGALTMSNVALAFLEPTISLWMEDTMTTDNWKIGMVWLPAFFPHVLGVIITVKMARKYPQHQWLMAAGGLALEGFSCFIIPFCSGYKMLMLPICVICFGIALIDTALLPTLGYLVDVRYVSVYGSIYAIADISYSIAYAVGPIIAGGVVEAIGFTALNFLIAFSNLAYVPVLRKLRNIYDFKPFENEANILMQDPPNKEYQTYVMHDQKPVEGELKNHLEYGQQYQTQQQQQETNLDEQQYEYQAQQGYQQAGSSGYQQDQGYQPGYQEQGGWKDSILSIPKKWLSTAESVDEFGFPDTLPKVPVPPLEQTMEDYVRALEPITTPAQLERTKGIIKQFTSPQGMGPQLHQYLLDKREAEDNWAYYYWLNDMYMNIRIPLPINSNPGMVLPPQRFRTVHDVAHFAARLLDGILAHKEMLDSGELPLERAASREKHQPLCMAQYYRLLGSCRRPGIERDSQYLPPRELDLNEDRHVVVICRNQMYCVVLQANDRGKLSESEIASQILYVLSDAPCLPKKPPPIGLLTAEPRAVWAQDRLNLQQDANNQRNLELIETALVVLCLDEPLGMNFNARGFSGMTPTVHKAGDRDETNMAHEMIHGGGSEYNSANRWFDKTMQLIICTDGTWGLCYEHSTSEGIAVVQLLEKIYKQIVEHPLDDNGLPQHHLPPPERLEWHVDARVQQRFGQAAKTVDRAIDDLDFHVYRYNGYGKNFVKSCQVSPDVYIQLALQLAYYKLYGQLVATYESASTRRFLHGRVDCIRAASAEALEWAKAMCQGEGANVALESDREEDLPDARKVKFSIYSKDHLRELFRCAVARQTEVMVKNILGSGIDIPLLGLREASVEVSGQMHELFTDEAYKISQCFLLSTSQVACTTDSFMGYGPVTPRGYGCSYNPQPEQIVFCVSAFLACGDTTASRYAKSLHESLDIMHDLLQD</sequence>
<dbReference type="PROSITE" id="PS50850">
    <property type="entry name" value="MFS"/>
    <property type="match status" value="1"/>
</dbReference>
<dbReference type="InterPro" id="IPR023213">
    <property type="entry name" value="CAT-like_dom_sf"/>
</dbReference>
<evidence type="ECO:0000256" key="2">
    <source>
        <dbReference type="ARBA" id="ARBA00005232"/>
    </source>
</evidence>
<dbReference type="SUPFAM" id="SSF103473">
    <property type="entry name" value="MFS general substrate transporter"/>
    <property type="match status" value="1"/>
</dbReference>
<feature type="non-terminal residue" evidence="19">
    <location>
        <position position="1"/>
    </location>
</feature>
<keyword evidence="4" id="KW-0813">Transport</keyword>
<feature type="transmembrane region" description="Helical" evidence="17">
    <location>
        <begin position="201"/>
        <end position="220"/>
    </location>
</feature>
<evidence type="ECO:0000256" key="13">
    <source>
        <dbReference type="ARBA" id="ARBA00039091"/>
    </source>
</evidence>
<dbReference type="GO" id="GO:0005737">
    <property type="term" value="C:cytoplasm"/>
    <property type="evidence" value="ECO:0007669"/>
    <property type="project" value="TreeGrafter"/>
</dbReference>
<feature type="region of interest" description="Disordered" evidence="16">
    <location>
        <begin position="500"/>
        <end position="523"/>
    </location>
</feature>
<dbReference type="InterPro" id="IPR001958">
    <property type="entry name" value="Tet-R_TetA/multi-R_MdtG-like"/>
</dbReference>
<dbReference type="InterPro" id="IPR011701">
    <property type="entry name" value="MFS"/>
</dbReference>
<evidence type="ECO:0000256" key="6">
    <source>
        <dbReference type="ARBA" id="ARBA00022692"/>
    </source>
</evidence>
<evidence type="ECO:0000259" key="18">
    <source>
        <dbReference type="PROSITE" id="PS50850"/>
    </source>
</evidence>
<evidence type="ECO:0000256" key="7">
    <source>
        <dbReference type="ARBA" id="ARBA00022775"/>
    </source>
</evidence>
<dbReference type="OrthoDB" id="5086884at2759"/>
<dbReference type="Pfam" id="PF00755">
    <property type="entry name" value="Carn_acyltransf"/>
    <property type="match status" value="1"/>
</dbReference>
<dbReference type="EC" id="2.3.1.6" evidence="13"/>
<dbReference type="AlphaFoldDB" id="A0A0M5J8U6"/>
<feature type="transmembrane region" description="Helical" evidence="17">
    <location>
        <begin position="241"/>
        <end position="267"/>
    </location>
</feature>
<feature type="active site" description="Proton acceptor" evidence="15">
    <location>
        <position position="884"/>
    </location>
</feature>
<protein>
    <recommendedName>
        <fullName evidence="14">Choline O-acetyltransferase</fullName>
        <ecNumber evidence="13">2.3.1.6</ecNumber>
    </recommendedName>
</protein>
<dbReference type="STRING" id="30019.A0A0M5J8U6"/>
<dbReference type="PANTHER" id="PTHR22589">
    <property type="entry name" value="CARNITINE O-ACYLTRANSFERASE"/>
    <property type="match status" value="1"/>
</dbReference>
<keyword evidence="9 17" id="KW-1133">Transmembrane helix</keyword>
<evidence type="ECO:0000313" key="19">
    <source>
        <dbReference type="EMBL" id="ALC45474.1"/>
    </source>
</evidence>
<evidence type="ECO:0000256" key="17">
    <source>
        <dbReference type="SAM" id="Phobius"/>
    </source>
</evidence>
<keyword evidence="11" id="KW-0325">Glycoprotein</keyword>
<evidence type="ECO:0000256" key="16">
    <source>
        <dbReference type="SAM" id="MobiDB-lite"/>
    </source>
</evidence>
<dbReference type="PROSITE" id="PS00439">
    <property type="entry name" value="ACYLTRANSF_C_1"/>
    <property type="match status" value="1"/>
</dbReference>
<dbReference type="InterPro" id="IPR020846">
    <property type="entry name" value="MFS_dom"/>
</dbReference>
<dbReference type="GO" id="GO:0008292">
    <property type="term" value="P:acetylcholine biosynthetic process"/>
    <property type="evidence" value="ECO:0007669"/>
    <property type="project" value="TreeGrafter"/>
</dbReference>
<keyword evidence="6 17" id="KW-0812">Transmembrane</keyword>
<accession>A0A0M5J8U6</accession>
<dbReference type="Gene3D" id="3.30.559.10">
    <property type="entry name" value="Chloramphenicol acetyltransferase-like domain"/>
    <property type="match status" value="1"/>
</dbReference>
<dbReference type="InterPro" id="IPR036259">
    <property type="entry name" value="MFS_trans_sf"/>
</dbReference>
<evidence type="ECO:0000256" key="5">
    <source>
        <dbReference type="ARBA" id="ARBA00022679"/>
    </source>
</evidence>
<dbReference type="GO" id="GO:0016020">
    <property type="term" value="C:membrane"/>
    <property type="evidence" value="ECO:0007669"/>
    <property type="project" value="UniProtKB-SubCell"/>
</dbReference>
<dbReference type="CDD" id="cd17383">
    <property type="entry name" value="MFS_SLC18A3_VAChT"/>
    <property type="match status" value="1"/>
</dbReference>
<keyword evidence="20" id="KW-1185">Reference proteome</keyword>
<dbReference type="Proteomes" id="UP000494163">
    <property type="component" value="Chromosome 3R"/>
</dbReference>
<dbReference type="Gene3D" id="3.30.559.70">
    <property type="entry name" value="Choline/Carnitine o-acyltransferase, domain 2"/>
    <property type="match status" value="1"/>
</dbReference>
<dbReference type="InterPro" id="IPR000542">
    <property type="entry name" value="Carn_acyl_trans"/>
</dbReference>
<dbReference type="SUPFAM" id="SSF52777">
    <property type="entry name" value="CoA-dependent acyltransferases"/>
    <property type="match status" value="2"/>
</dbReference>
<dbReference type="Pfam" id="PF07690">
    <property type="entry name" value="MFS_1"/>
    <property type="match status" value="1"/>
</dbReference>
<name>A0A0M5J8U6_DROBS</name>
<feature type="transmembrane region" description="Helical" evidence="17">
    <location>
        <begin position="379"/>
        <end position="398"/>
    </location>
</feature>
<evidence type="ECO:0000256" key="9">
    <source>
        <dbReference type="ARBA" id="ARBA00022989"/>
    </source>
</evidence>
<dbReference type="OMA" id="NICICVV"/>
<feature type="transmembrane region" description="Helical" evidence="17">
    <location>
        <begin position="341"/>
        <end position="367"/>
    </location>
</feature>
<evidence type="ECO:0000256" key="11">
    <source>
        <dbReference type="ARBA" id="ARBA00023180"/>
    </source>
</evidence>
<keyword evidence="12" id="KW-0012">Acyltransferase</keyword>
<dbReference type="GO" id="GO:0004102">
    <property type="term" value="F:choline O-acetyltransferase activity"/>
    <property type="evidence" value="ECO:0007669"/>
    <property type="project" value="UniProtKB-EC"/>
</dbReference>
<evidence type="ECO:0000256" key="1">
    <source>
        <dbReference type="ARBA" id="ARBA00004141"/>
    </source>
</evidence>
<feature type="transmembrane region" description="Helical" evidence="17">
    <location>
        <begin position="18"/>
        <end position="41"/>
    </location>
</feature>
<feature type="transmembrane region" description="Helical" evidence="17">
    <location>
        <begin position="287"/>
        <end position="305"/>
    </location>
</feature>
<reference evidence="19 20" key="1">
    <citation type="submission" date="2015-08" db="EMBL/GenBank/DDBJ databases">
        <title>Ancestral chromatin configuration constrains chromatin evolution on differentiating sex chromosomes in Drosophila.</title>
        <authorList>
            <person name="Zhou Q."/>
            <person name="Bachtrog D."/>
        </authorList>
    </citation>
    <scope>NUCLEOTIDE SEQUENCE [LARGE SCALE GENOMIC DNA]</scope>
    <source>
        <tissue evidence="19">Whole larvae</tissue>
    </source>
</reference>
<evidence type="ECO:0000256" key="12">
    <source>
        <dbReference type="ARBA" id="ARBA00023315"/>
    </source>
</evidence>
<evidence type="ECO:0000313" key="20">
    <source>
        <dbReference type="Proteomes" id="UP000494163"/>
    </source>
</evidence>
<dbReference type="InterPro" id="IPR039551">
    <property type="entry name" value="Cho/carn_acyl_trans"/>
</dbReference>
<feature type="transmembrane region" description="Helical" evidence="17">
    <location>
        <begin position="113"/>
        <end position="139"/>
    </location>
</feature>
<evidence type="ECO:0000256" key="14">
    <source>
        <dbReference type="ARBA" id="ARBA00040495"/>
    </source>
</evidence>
<dbReference type="GO" id="GO:0043005">
    <property type="term" value="C:neuron projection"/>
    <property type="evidence" value="ECO:0007669"/>
    <property type="project" value="TreeGrafter"/>
</dbReference>
<evidence type="ECO:0000256" key="8">
    <source>
        <dbReference type="ARBA" id="ARBA00022979"/>
    </source>
</evidence>
<dbReference type="NCBIfam" id="TIGR00880">
    <property type="entry name" value="2_A_01_02"/>
    <property type="match status" value="1"/>
</dbReference>